<sequence>MASSSGAPTPDVAPRRAVNAIRSFTVPAKLSSTPPPARAQPEIGSAEGIETLYVHPNASIFKFTASGFGVGSSSPSRPQSSSGTLQWATSTERTIAVGQLEIYRVPGSVSFLKSGTLLHAVLPKSQCWCVDGVSKFVVRASPETYYRIEVPGETAEDLRLVEGLKETLKKVLSYEKAPCPFARTFTVDLPQETPEPKKKRRRHTEGKVKKWRLDHAYGWKPEGWEPGMDEPEEREEASASASGSDGESSSQDETAEETAELNEGMQNVAVSPSARARALQALRSASMSQQPAMPSTPPPKLRPRAQETESMVAEDTTAGATQQGDVLGATTDPPRHNDNIVPTRTFQAIPTDMPPSPPDSSAGLDFSEHRHALDGGLDIERIVEGDDEDDAVVEHATTGDSVPHDEAVPNDDEEEREENQTQPSPQIIEVVPHNVKPIPAGPHADDAEVNAGSEDETTSTVHLSPSPSEDRRSVTPPKRRPSSEDPYAAIQARILARRSLSGTTAFYPLHKSPTRESTSSNSSAATIVSNSASRSRRSQEDIATVMARKAYSVILGPPAHLVAIMLKIAARFANGAFGMSGMFYVESPLDSPRKVPGSYHLQLDGETMEAVEVHSEDEREGWEDEEDDFGIPLPSNVRGLRARKGFDAD</sequence>
<keyword evidence="5" id="KW-0472">Membrane</keyword>
<dbReference type="GO" id="GO:0005780">
    <property type="term" value="C:extrinsic component of intraperoxisomal membrane"/>
    <property type="evidence" value="ECO:0007669"/>
    <property type="project" value="InterPro"/>
</dbReference>
<evidence type="ECO:0000256" key="3">
    <source>
        <dbReference type="ARBA" id="ARBA00010707"/>
    </source>
</evidence>
<proteinExistence type="inferred from homology"/>
<comment type="function">
    <text evidence="1">Required for peroxisome inheritance.</text>
</comment>
<dbReference type="GO" id="GO:0045033">
    <property type="term" value="P:peroxisome inheritance"/>
    <property type="evidence" value="ECO:0007669"/>
    <property type="project" value="InterPro"/>
</dbReference>
<evidence type="ECO:0000313" key="7">
    <source>
        <dbReference type="EMBL" id="KAF2487280.1"/>
    </source>
</evidence>
<feature type="compositionally biased region" description="Acidic residues" evidence="6">
    <location>
        <begin position="408"/>
        <end position="417"/>
    </location>
</feature>
<dbReference type="InterPro" id="IPR024758">
    <property type="entry name" value="Inp1"/>
</dbReference>
<feature type="compositionally biased region" description="Basic and acidic residues" evidence="6">
    <location>
        <begin position="366"/>
        <end position="381"/>
    </location>
</feature>
<feature type="region of interest" description="Disordered" evidence="6">
    <location>
        <begin position="219"/>
        <end position="261"/>
    </location>
</feature>
<evidence type="ECO:0000256" key="2">
    <source>
        <dbReference type="ARBA" id="ARBA00004421"/>
    </source>
</evidence>
<reference evidence="7" key="1">
    <citation type="journal article" date="2020" name="Stud. Mycol.">
        <title>101 Dothideomycetes genomes: a test case for predicting lifestyles and emergence of pathogens.</title>
        <authorList>
            <person name="Haridas S."/>
            <person name="Albert R."/>
            <person name="Binder M."/>
            <person name="Bloem J."/>
            <person name="Labutti K."/>
            <person name="Salamov A."/>
            <person name="Andreopoulos B."/>
            <person name="Baker S."/>
            <person name="Barry K."/>
            <person name="Bills G."/>
            <person name="Bluhm B."/>
            <person name="Cannon C."/>
            <person name="Castanera R."/>
            <person name="Culley D."/>
            <person name="Daum C."/>
            <person name="Ezra D."/>
            <person name="Gonzalez J."/>
            <person name="Henrissat B."/>
            <person name="Kuo A."/>
            <person name="Liang C."/>
            <person name="Lipzen A."/>
            <person name="Lutzoni F."/>
            <person name="Magnuson J."/>
            <person name="Mondo S."/>
            <person name="Nolan M."/>
            <person name="Ohm R."/>
            <person name="Pangilinan J."/>
            <person name="Park H.-J."/>
            <person name="Ramirez L."/>
            <person name="Alfaro M."/>
            <person name="Sun H."/>
            <person name="Tritt A."/>
            <person name="Yoshinaga Y."/>
            <person name="Zwiers L.-H."/>
            <person name="Turgeon B."/>
            <person name="Goodwin S."/>
            <person name="Spatafora J."/>
            <person name="Crous P."/>
            <person name="Grigoriev I."/>
        </authorList>
    </citation>
    <scope>NUCLEOTIDE SEQUENCE</scope>
    <source>
        <strain evidence="7">CBS 113389</strain>
    </source>
</reference>
<protein>
    <recommendedName>
        <fullName evidence="4">Inheritance of peroxisomes protein 1</fullName>
    </recommendedName>
</protein>
<dbReference type="GeneID" id="54473231"/>
<evidence type="ECO:0000256" key="6">
    <source>
        <dbReference type="SAM" id="MobiDB-lite"/>
    </source>
</evidence>
<keyword evidence="8" id="KW-1185">Reference proteome</keyword>
<comment type="subcellular location">
    <subcellularLocation>
        <location evidence="2">Peroxisome membrane</location>
        <topology evidence="2">Peripheral membrane protein</topology>
    </subcellularLocation>
</comment>
<feature type="compositionally biased region" description="Low complexity" evidence="6">
    <location>
        <begin position="281"/>
        <end position="290"/>
    </location>
</feature>
<dbReference type="RefSeq" id="XP_033593849.1">
    <property type="nucleotide sequence ID" value="XM_033732229.1"/>
</dbReference>
<gene>
    <name evidence="7" type="ORF">BDY17DRAFT_288652</name>
</gene>
<feature type="region of interest" description="Disordered" evidence="6">
    <location>
        <begin position="395"/>
        <end position="487"/>
    </location>
</feature>
<evidence type="ECO:0000256" key="4">
    <source>
        <dbReference type="ARBA" id="ARBA00021397"/>
    </source>
</evidence>
<evidence type="ECO:0000313" key="8">
    <source>
        <dbReference type="Proteomes" id="UP000799767"/>
    </source>
</evidence>
<name>A0A6A6Q4F3_9PEZI</name>
<dbReference type="EMBL" id="MU001631">
    <property type="protein sequence ID" value="KAF2487280.1"/>
    <property type="molecule type" value="Genomic_DNA"/>
</dbReference>
<dbReference type="Pfam" id="PF12634">
    <property type="entry name" value="Inp1"/>
    <property type="match status" value="1"/>
</dbReference>
<dbReference type="OrthoDB" id="4097008at2759"/>
<accession>A0A6A6Q4F3</accession>
<feature type="region of interest" description="Disordered" evidence="6">
    <location>
        <begin position="281"/>
        <end position="381"/>
    </location>
</feature>
<dbReference type="Proteomes" id="UP000799767">
    <property type="component" value="Unassembled WGS sequence"/>
</dbReference>
<comment type="similarity">
    <text evidence="3">Belongs to the INP1 family.</text>
</comment>
<feature type="region of interest" description="Disordered" evidence="6">
    <location>
        <begin position="506"/>
        <end position="539"/>
    </location>
</feature>
<feature type="compositionally biased region" description="Polar residues" evidence="6">
    <location>
        <begin position="458"/>
        <end position="467"/>
    </location>
</feature>
<evidence type="ECO:0000256" key="5">
    <source>
        <dbReference type="ARBA" id="ARBA00023136"/>
    </source>
</evidence>
<dbReference type="AlphaFoldDB" id="A0A6A6Q4F3"/>
<evidence type="ECO:0000256" key="1">
    <source>
        <dbReference type="ARBA" id="ARBA00003594"/>
    </source>
</evidence>
<feature type="compositionally biased region" description="Low complexity" evidence="6">
    <location>
        <begin position="517"/>
        <end position="533"/>
    </location>
</feature>
<organism evidence="7 8">
    <name type="scientific">Neohortaea acidophila</name>
    <dbReference type="NCBI Taxonomy" id="245834"/>
    <lineage>
        <taxon>Eukaryota</taxon>
        <taxon>Fungi</taxon>
        <taxon>Dikarya</taxon>
        <taxon>Ascomycota</taxon>
        <taxon>Pezizomycotina</taxon>
        <taxon>Dothideomycetes</taxon>
        <taxon>Dothideomycetidae</taxon>
        <taxon>Mycosphaerellales</taxon>
        <taxon>Teratosphaeriaceae</taxon>
        <taxon>Neohortaea</taxon>
    </lineage>
</organism>
<feature type="compositionally biased region" description="Low complexity" evidence="6">
    <location>
        <begin position="238"/>
        <end position="252"/>
    </location>
</feature>